<gene>
    <name evidence="9" type="ORF">BIV57_15545</name>
</gene>
<dbReference type="CDD" id="cd06261">
    <property type="entry name" value="TM_PBP2"/>
    <property type="match status" value="1"/>
</dbReference>
<evidence type="ECO:0000256" key="2">
    <source>
        <dbReference type="ARBA" id="ARBA00022448"/>
    </source>
</evidence>
<dbReference type="Proteomes" id="UP000243342">
    <property type="component" value="Unassembled WGS sequence"/>
</dbReference>
<dbReference type="InterPro" id="IPR000515">
    <property type="entry name" value="MetI-like"/>
</dbReference>
<dbReference type="GO" id="GO:0055085">
    <property type="term" value="P:transmembrane transport"/>
    <property type="evidence" value="ECO:0007669"/>
    <property type="project" value="InterPro"/>
</dbReference>
<evidence type="ECO:0000313" key="9">
    <source>
        <dbReference type="EMBL" id="OIV36568.1"/>
    </source>
</evidence>
<dbReference type="PANTHER" id="PTHR43227">
    <property type="entry name" value="BLL4140 PROTEIN"/>
    <property type="match status" value="1"/>
</dbReference>
<dbReference type="Pfam" id="PF00528">
    <property type="entry name" value="BPD_transp_1"/>
    <property type="match status" value="1"/>
</dbReference>
<dbReference type="OrthoDB" id="9785836at2"/>
<evidence type="ECO:0000313" key="10">
    <source>
        <dbReference type="Proteomes" id="UP000243342"/>
    </source>
</evidence>
<feature type="transmembrane region" description="Helical" evidence="7">
    <location>
        <begin position="64"/>
        <end position="88"/>
    </location>
</feature>
<feature type="transmembrane region" description="Helical" evidence="7">
    <location>
        <begin position="100"/>
        <end position="119"/>
    </location>
</feature>
<evidence type="ECO:0000259" key="8">
    <source>
        <dbReference type="PROSITE" id="PS50928"/>
    </source>
</evidence>
<keyword evidence="9" id="KW-0547">Nucleotide-binding</keyword>
<dbReference type="InterPro" id="IPR050809">
    <property type="entry name" value="UgpAE/MalFG_permease"/>
</dbReference>
<proteinExistence type="inferred from homology"/>
<evidence type="ECO:0000256" key="4">
    <source>
        <dbReference type="ARBA" id="ARBA00022692"/>
    </source>
</evidence>
<keyword evidence="3" id="KW-1003">Cell membrane</keyword>
<keyword evidence="10" id="KW-1185">Reference proteome</keyword>
<keyword evidence="2 7" id="KW-0813">Transport</keyword>
<keyword evidence="6 7" id="KW-0472">Membrane</keyword>
<sequence length="284" mass="30882">MYALILPGLLYFVVFRYVPLLGNIAAFQQYSPYLGFGGSPWSGLSNFTAMLHDPEVLTATRNTVVISFLQIAFAFPAPVALALLLNSVMSGRVKRFVQSVVYLPHFISWVIVVAVWQQVLGGDGLLSHVIGDPGFNLMGDPSWFKALITLQVIWKDTGWNTIIFLAVITRIDASLYESAAMDGAGPWRRTWHVTLPAMRGIFVLLLILRLGSVLTVGFEQILLQQNAVGSDTAEVLDTFTYFRGVVAGDWGIATAAGLIKGVIGTLLVVGANKLSKRMGSEGAF</sequence>
<dbReference type="EMBL" id="MLCF01000085">
    <property type="protein sequence ID" value="OIV36568.1"/>
    <property type="molecule type" value="Genomic_DNA"/>
</dbReference>
<keyword evidence="4 7" id="KW-0812">Transmembrane</keyword>
<name>A0A1J7C4T3_9ACTN</name>
<evidence type="ECO:0000256" key="6">
    <source>
        <dbReference type="ARBA" id="ARBA00023136"/>
    </source>
</evidence>
<organism evidence="9 10">
    <name type="scientific">Mangrovactinospora gilvigrisea</name>
    <dbReference type="NCBI Taxonomy" id="1428644"/>
    <lineage>
        <taxon>Bacteria</taxon>
        <taxon>Bacillati</taxon>
        <taxon>Actinomycetota</taxon>
        <taxon>Actinomycetes</taxon>
        <taxon>Kitasatosporales</taxon>
        <taxon>Streptomycetaceae</taxon>
        <taxon>Mangrovactinospora</taxon>
    </lineage>
</organism>
<reference evidence="9 10" key="1">
    <citation type="submission" date="2016-10" db="EMBL/GenBank/DDBJ databases">
        <title>Genome sequence of Streptomyces gilvigriseus MUSC 26.</title>
        <authorList>
            <person name="Lee L.-H."/>
            <person name="Ser H.-L."/>
        </authorList>
    </citation>
    <scope>NUCLEOTIDE SEQUENCE [LARGE SCALE GENOMIC DNA]</scope>
    <source>
        <strain evidence="9 10">MUSC 26</strain>
    </source>
</reference>
<keyword evidence="5 7" id="KW-1133">Transmembrane helix</keyword>
<dbReference type="PROSITE" id="PS50928">
    <property type="entry name" value="ABC_TM1"/>
    <property type="match status" value="1"/>
</dbReference>
<dbReference type="GO" id="GO:0005524">
    <property type="term" value="F:ATP binding"/>
    <property type="evidence" value="ECO:0007669"/>
    <property type="project" value="UniProtKB-KW"/>
</dbReference>
<feature type="domain" description="ABC transmembrane type-1" evidence="8">
    <location>
        <begin position="60"/>
        <end position="271"/>
    </location>
</feature>
<evidence type="ECO:0000256" key="1">
    <source>
        <dbReference type="ARBA" id="ARBA00004651"/>
    </source>
</evidence>
<dbReference type="SUPFAM" id="SSF161098">
    <property type="entry name" value="MetI-like"/>
    <property type="match status" value="1"/>
</dbReference>
<feature type="transmembrane region" description="Helical" evidence="7">
    <location>
        <begin position="250"/>
        <end position="269"/>
    </location>
</feature>
<protein>
    <submittedName>
        <fullName evidence="9">Polysaccharide ABC transporter ATP-binding protein</fullName>
    </submittedName>
</protein>
<accession>A0A1J7C4T3</accession>
<feature type="transmembrane region" description="Helical" evidence="7">
    <location>
        <begin position="157"/>
        <end position="176"/>
    </location>
</feature>
<comment type="caution">
    <text evidence="9">The sequence shown here is derived from an EMBL/GenBank/DDBJ whole genome shotgun (WGS) entry which is preliminary data.</text>
</comment>
<comment type="subcellular location">
    <subcellularLocation>
        <location evidence="1 7">Cell membrane</location>
        <topology evidence="1 7">Multi-pass membrane protein</topology>
    </subcellularLocation>
</comment>
<evidence type="ECO:0000256" key="5">
    <source>
        <dbReference type="ARBA" id="ARBA00022989"/>
    </source>
</evidence>
<dbReference type="Gene3D" id="1.10.3720.10">
    <property type="entry name" value="MetI-like"/>
    <property type="match status" value="1"/>
</dbReference>
<evidence type="ECO:0000256" key="7">
    <source>
        <dbReference type="RuleBase" id="RU363032"/>
    </source>
</evidence>
<dbReference type="STRING" id="1428644.BIV57_15545"/>
<evidence type="ECO:0000256" key="3">
    <source>
        <dbReference type="ARBA" id="ARBA00022475"/>
    </source>
</evidence>
<dbReference type="PANTHER" id="PTHR43227:SF11">
    <property type="entry name" value="BLL4140 PROTEIN"/>
    <property type="match status" value="1"/>
</dbReference>
<keyword evidence="9" id="KW-0067">ATP-binding</keyword>
<dbReference type="GO" id="GO:0005886">
    <property type="term" value="C:plasma membrane"/>
    <property type="evidence" value="ECO:0007669"/>
    <property type="project" value="UniProtKB-SubCell"/>
</dbReference>
<dbReference type="InterPro" id="IPR035906">
    <property type="entry name" value="MetI-like_sf"/>
</dbReference>
<feature type="transmembrane region" description="Helical" evidence="7">
    <location>
        <begin position="197"/>
        <end position="218"/>
    </location>
</feature>
<comment type="similarity">
    <text evidence="7">Belongs to the binding-protein-dependent transport system permease family.</text>
</comment>
<dbReference type="AlphaFoldDB" id="A0A1J7C4T3"/>